<dbReference type="GO" id="GO:0009813">
    <property type="term" value="P:flavonoid biosynthetic process"/>
    <property type="evidence" value="ECO:0007669"/>
    <property type="project" value="UniProtKB-ARBA"/>
</dbReference>
<comment type="catalytic activity">
    <reaction evidence="7">
        <text>3',4',5,7-tetrahydroxy-3-methoxyflavone + S-adenosyl-L-methionine = 3',4',5-trihydroxy-3,7-dimethoxyflavone + S-adenosyl-L-homocysteine + H(+)</text>
        <dbReference type="Rhea" id="RHEA:16181"/>
        <dbReference type="ChEBI" id="CHEBI:15378"/>
        <dbReference type="ChEBI" id="CHEBI:57856"/>
        <dbReference type="ChEBI" id="CHEBI:57928"/>
        <dbReference type="ChEBI" id="CHEBI:59789"/>
        <dbReference type="ChEBI" id="CHEBI:77710"/>
        <dbReference type="EC" id="2.1.1.82"/>
    </reaction>
    <physiologicalReaction direction="left-to-right" evidence="7">
        <dbReference type="Rhea" id="RHEA:16182"/>
    </physiologicalReaction>
</comment>
<comment type="pathway">
    <text evidence="4">Flavonoid metabolism.</text>
</comment>
<evidence type="ECO:0000256" key="10">
    <source>
        <dbReference type="ARBA" id="ARBA00051617"/>
    </source>
</evidence>
<feature type="domain" description="O-methyltransferase dimerisation" evidence="29">
    <location>
        <begin position="23"/>
        <end position="111"/>
    </location>
</feature>
<evidence type="ECO:0000256" key="17">
    <source>
        <dbReference type="ARBA" id="ARBA00071832"/>
    </source>
</evidence>
<dbReference type="InterPro" id="IPR001077">
    <property type="entry name" value="COMT_C"/>
</dbReference>
<keyword evidence="31" id="KW-1185">Reference proteome</keyword>
<comment type="similarity">
    <text evidence="5">Belongs to the class I-like SAM-binding methyltransferase superfamily. Cation-independent O-methyltransferase family. COMT subfamily.</text>
</comment>
<evidence type="ECO:0000256" key="14">
    <source>
        <dbReference type="ARBA" id="ARBA00052954"/>
    </source>
</evidence>
<dbReference type="AlphaFoldDB" id="A0A9J5ZYZ5"/>
<comment type="catalytic activity">
    <reaction evidence="13">
        <text>kaempferol + S-adenosyl-L-methionine = kaempferide + S-adenosyl-L-homocysteine + H(+)</text>
        <dbReference type="Rhea" id="RHEA:15105"/>
        <dbReference type="ChEBI" id="CHEBI:15378"/>
        <dbReference type="ChEBI" id="CHEBI:57856"/>
        <dbReference type="ChEBI" id="CHEBI:58573"/>
        <dbReference type="ChEBI" id="CHEBI:58925"/>
        <dbReference type="ChEBI" id="CHEBI:59789"/>
        <dbReference type="EC" id="2.1.1.155"/>
    </reaction>
    <physiologicalReaction direction="left-to-right" evidence="13">
        <dbReference type="Rhea" id="RHEA:15106"/>
    </physiologicalReaction>
</comment>
<name>A0A9J5ZYZ5_SOLCO</name>
<dbReference type="OrthoDB" id="2410195at2759"/>
<dbReference type="InterPro" id="IPR029063">
    <property type="entry name" value="SAM-dependent_MTases_sf"/>
</dbReference>
<dbReference type="GO" id="GO:0033803">
    <property type="term" value="F:kaempferol 4'-O-methyltransferase activity"/>
    <property type="evidence" value="ECO:0007669"/>
    <property type="project" value="UniProtKB-EC"/>
</dbReference>
<comment type="catalytic activity">
    <reaction evidence="14">
        <text>myricetin + S-adenosyl-L-methionine = 7-O-methylmyricetin + S-adenosyl-L-homocysteine + H(+)</text>
        <dbReference type="Rhea" id="RHEA:74719"/>
        <dbReference type="ChEBI" id="CHEBI:15378"/>
        <dbReference type="ChEBI" id="CHEBI:57856"/>
        <dbReference type="ChEBI" id="CHEBI:58395"/>
        <dbReference type="ChEBI" id="CHEBI:59789"/>
        <dbReference type="ChEBI" id="CHEBI:194065"/>
    </reaction>
    <physiologicalReaction direction="left-to-right" evidence="14">
        <dbReference type="Rhea" id="RHEA:74720"/>
    </physiologicalReaction>
</comment>
<evidence type="ECO:0000256" key="9">
    <source>
        <dbReference type="ARBA" id="ARBA00050947"/>
    </source>
</evidence>
<feature type="active site" description="Proton acceptor" evidence="27">
    <location>
        <position position="268"/>
    </location>
</feature>
<evidence type="ECO:0000256" key="11">
    <source>
        <dbReference type="ARBA" id="ARBA00051832"/>
    </source>
</evidence>
<dbReference type="Proteomes" id="UP000824120">
    <property type="component" value="Chromosome 3"/>
</dbReference>
<dbReference type="Pfam" id="PF00891">
    <property type="entry name" value="Methyltransf_2"/>
    <property type="match status" value="1"/>
</dbReference>
<evidence type="ECO:0000256" key="16">
    <source>
        <dbReference type="ARBA" id="ARBA00066892"/>
    </source>
</evidence>
<sequence length="364" mass="40929">MALPNNDIGDETRRVLAAQAHIWNHIFNYINSMSLKCAIQLEIPDIIHSHGRPMNLSDLVEALPINNNHDKAKTHDCVYRLMRILVHAGFFIQLPEEGYLLAPTSRLLLKDETMSMIPFLNFQLDPNLMDPWHSLSKWFNNVSDDSNSTPYATAHGMPFFKYAENEPRLNHLFNEAMASDTRLVMTVLIQNGKGLIFEGLKSLVDVGGGTGTIAKAIADAFPQINCTVFELPHVIEGLEGSKNLSFVGGDMFNSIPSANAILLKWILHDWGDGDCIKILKKCKEAIPSKENGGKVILIEIVMDQNKDDDKSYETQLFLDMLMMVDASGKERSQQEWAKLFFDAGYSDYKIIPILGLRCVIEVYP</sequence>
<evidence type="ECO:0000256" key="24">
    <source>
        <dbReference type="ARBA" id="ARBA00081707"/>
    </source>
</evidence>
<dbReference type="EC" id="2.1.1.155" evidence="15"/>
<dbReference type="EC" id="2.1.1.82" evidence="16"/>
<evidence type="ECO:0000259" key="29">
    <source>
        <dbReference type="Pfam" id="PF08100"/>
    </source>
</evidence>
<comment type="catalytic activity">
    <reaction evidence="8">
        <text>isorhamnetin + S-adenosyl-L-methionine = 3',4'-O-dimethylquercetin + S-adenosyl-L-homocysteine + 2 H(+)</text>
        <dbReference type="Rhea" id="RHEA:74723"/>
        <dbReference type="ChEBI" id="CHEBI:15378"/>
        <dbReference type="ChEBI" id="CHEBI:57856"/>
        <dbReference type="ChEBI" id="CHEBI:59789"/>
        <dbReference type="ChEBI" id="CHEBI:144055"/>
        <dbReference type="ChEBI" id="CHEBI:194064"/>
    </reaction>
    <physiologicalReaction direction="left-to-right" evidence="8">
        <dbReference type="Rhea" id="RHEA:74724"/>
    </physiologicalReaction>
</comment>
<dbReference type="EMBL" id="JACXVP010000003">
    <property type="protein sequence ID" value="KAG5617574.1"/>
    <property type="molecule type" value="Genomic_DNA"/>
</dbReference>
<dbReference type="InterPro" id="IPR036390">
    <property type="entry name" value="WH_DNA-bd_sf"/>
</dbReference>
<evidence type="ECO:0000256" key="3">
    <source>
        <dbReference type="ARBA" id="ARBA00022691"/>
    </source>
</evidence>
<dbReference type="FunFam" id="1.10.10.10:FF:000213">
    <property type="entry name" value="Coniferyl alcohol 9-O-methyltransferase"/>
    <property type="match status" value="1"/>
</dbReference>
<evidence type="ECO:0000256" key="13">
    <source>
        <dbReference type="ARBA" id="ARBA00052645"/>
    </source>
</evidence>
<dbReference type="SUPFAM" id="SSF46785">
    <property type="entry name" value="Winged helix' DNA-binding domain"/>
    <property type="match status" value="1"/>
</dbReference>
<evidence type="ECO:0000256" key="20">
    <source>
        <dbReference type="ARBA" id="ARBA00077083"/>
    </source>
</evidence>
<evidence type="ECO:0000259" key="28">
    <source>
        <dbReference type="Pfam" id="PF00891"/>
    </source>
</evidence>
<dbReference type="FunFam" id="3.40.50.150:FF:000057">
    <property type="entry name" value="O-methyltransferase ZRP4"/>
    <property type="match status" value="1"/>
</dbReference>
<comment type="catalytic activity">
    <reaction evidence="11">
        <text>quercetin + S-adenosyl-L-methionine = rhamnetin + S-adenosyl-L-homocysteine + H(+)</text>
        <dbReference type="Rhea" id="RHEA:73115"/>
        <dbReference type="ChEBI" id="CHEBI:15378"/>
        <dbReference type="ChEBI" id="CHEBI:57694"/>
        <dbReference type="ChEBI" id="CHEBI:57856"/>
        <dbReference type="ChEBI" id="CHEBI:59789"/>
        <dbReference type="ChEBI" id="CHEBI:192706"/>
    </reaction>
    <physiologicalReaction direction="left-to-right" evidence="11">
        <dbReference type="Rhea" id="RHEA:73116"/>
    </physiologicalReaction>
</comment>
<comment type="catalytic activity">
    <reaction evidence="10">
        <text>3',4',5'-O-trimethylmyricetin + S-adenosyl-L-methionine = 7,3',4',5'-O-tetramethylmyricetin + S-adenosyl-L-homocysteine</text>
        <dbReference type="Rhea" id="RHEA:74739"/>
        <dbReference type="ChEBI" id="CHEBI:57856"/>
        <dbReference type="ChEBI" id="CHEBI:59789"/>
        <dbReference type="ChEBI" id="CHEBI:194070"/>
        <dbReference type="ChEBI" id="CHEBI:194071"/>
    </reaction>
    <physiologicalReaction direction="left-to-right" evidence="10">
        <dbReference type="Rhea" id="RHEA:74740"/>
    </physiologicalReaction>
</comment>
<dbReference type="SUPFAM" id="SSF53335">
    <property type="entry name" value="S-adenosyl-L-methionine-dependent methyltransferases"/>
    <property type="match status" value="1"/>
</dbReference>
<evidence type="ECO:0000256" key="22">
    <source>
        <dbReference type="ARBA" id="ARBA00079780"/>
    </source>
</evidence>
<dbReference type="GO" id="GO:0030757">
    <property type="term" value="F:3-methylquercitin 7-O-methyltransferase activity"/>
    <property type="evidence" value="ECO:0007669"/>
    <property type="project" value="UniProtKB-EC"/>
</dbReference>
<evidence type="ECO:0000256" key="4">
    <source>
        <dbReference type="ARBA" id="ARBA00034479"/>
    </source>
</evidence>
<evidence type="ECO:0000256" key="5">
    <source>
        <dbReference type="ARBA" id="ARBA00034481"/>
    </source>
</evidence>
<evidence type="ECO:0000256" key="19">
    <source>
        <dbReference type="ARBA" id="ARBA00076529"/>
    </source>
</evidence>
<protein>
    <recommendedName>
        <fullName evidence="17">Myricetin 7/4'-O-methyltransferase 2</fullName>
        <ecNumber evidence="15">2.1.1.155</ecNumber>
        <ecNumber evidence="16">2.1.1.82</ecNumber>
    </recommendedName>
    <alternativeName>
        <fullName evidence="19">3',4',5'-trimethyl myricetin 7-O-methyltransferase</fullName>
    </alternativeName>
    <alternativeName>
        <fullName evidence="21">3',5'-dimethyl myricetin 7-O-methyltransferase</fullName>
    </alternativeName>
    <alternativeName>
        <fullName evidence="24">3'-methyl quercetin 4'-O-methyltransferase</fullName>
    </alternativeName>
    <alternativeName>
        <fullName evidence="23">3-methyl quercetin 7-O-methyltransferase</fullName>
    </alternativeName>
    <alternativeName>
        <fullName evidence="25">4'-methyl kaempferol 7-O-methyltransferase</fullName>
    </alternativeName>
    <alternativeName>
        <fullName evidence="26">7-methyl quercetin 4'-O-methyltransferase</fullName>
    </alternativeName>
    <alternativeName>
        <fullName evidence="22">Kaempferol 4'-O-methyltransferase</fullName>
    </alternativeName>
    <alternativeName>
        <fullName evidence="18">Myricetin 7-O-methyltransferase</fullName>
    </alternativeName>
    <alternativeName>
        <fullName evidence="20">Quercetin 7-O-methyltransferase</fullName>
    </alternativeName>
</protein>
<accession>A0A9J5ZYZ5</accession>
<organism evidence="30 31">
    <name type="scientific">Solanum commersonii</name>
    <name type="common">Commerson's wild potato</name>
    <name type="synonym">Commerson's nightshade</name>
    <dbReference type="NCBI Taxonomy" id="4109"/>
    <lineage>
        <taxon>Eukaryota</taxon>
        <taxon>Viridiplantae</taxon>
        <taxon>Streptophyta</taxon>
        <taxon>Embryophyta</taxon>
        <taxon>Tracheophyta</taxon>
        <taxon>Spermatophyta</taxon>
        <taxon>Magnoliopsida</taxon>
        <taxon>eudicotyledons</taxon>
        <taxon>Gunneridae</taxon>
        <taxon>Pentapetalae</taxon>
        <taxon>asterids</taxon>
        <taxon>lamiids</taxon>
        <taxon>Solanales</taxon>
        <taxon>Solanaceae</taxon>
        <taxon>Solanoideae</taxon>
        <taxon>Solaneae</taxon>
        <taxon>Solanum</taxon>
    </lineage>
</organism>
<dbReference type="Pfam" id="PF08100">
    <property type="entry name" value="Dimerisation"/>
    <property type="match status" value="1"/>
</dbReference>
<evidence type="ECO:0000256" key="26">
    <source>
        <dbReference type="ARBA" id="ARBA00082343"/>
    </source>
</evidence>
<evidence type="ECO:0000256" key="25">
    <source>
        <dbReference type="ARBA" id="ARBA00081857"/>
    </source>
</evidence>
<dbReference type="GO" id="GO:0032259">
    <property type="term" value="P:methylation"/>
    <property type="evidence" value="ECO:0007669"/>
    <property type="project" value="UniProtKB-KW"/>
</dbReference>
<evidence type="ECO:0000256" key="15">
    <source>
        <dbReference type="ARBA" id="ARBA00066353"/>
    </source>
</evidence>
<dbReference type="InterPro" id="IPR016461">
    <property type="entry name" value="COMT-like"/>
</dbReference>
<dbReference type="Gene3D" id="3.40.50.150">
    <property type="entry name" value="Vaccinia Virus protein VP39"/>
    <property type="match status" value="1"/>
</dbReference>
<proteinExistence type="inferred from homology"/>
<evidence type="ECO:0000256" key="27">
    <source>
        <dbReference type="PIRSR" id="PIRSR005739-1"/>
    </source>
</evidence>
<reference evidence="30 31" key="1">
    <citation type="submission" date="2020-09" db="EMBL/GenBank/DDBJ databases">
        <title>De no assembly of potato wild relative species, Solanum commersonii.</title>
        <authorList>
            <person name="Cho K."/>
        </authorList>
    </citation>
    <scope>NUCLEOTIDE SEQUENCE [LARGE SCALE GENOMIC DNA]</scope>
    <source>
        <strain evidence="30">LZ3.2</strain>
        <tissue evidence="30">Leaf</tissue>
    </source>
</reference>
<dbReference type="InterPro" id="IPR036388">
    <property type="entry name" value="WH-like_DNA-bd_sf"/>
</dbReference>
<evidence type="ECO:0000313" key="31">
    <source>
        <dbReference type="Proteomes" id="UP000824120"/>
    </source>
</evidence>
<dbReference type="InterPro" id="IPR012967">
    <property type="entry name" value="COMT_dimerisation"/>
</dbReference>
<dbReference type="Gene3D" id="1.10.10.10">
    <property type="entry name" value="Winged helix-like DNA-binding domain superfamily/Winged helix DNA-binding domain"/>
    <property type="match status" value="1"/>
</dbReference>
<evidence type="ECO:0000256" key="2">
    <source>
        <dbReference type="ARBA" id="ARBA00022679"/>
    </source>
</evidence>
<keyword evidence="1" id="KW-0489">Methyltransferase</keyword>
<evidence type="ECO:0000256" key="21">
    <source>
        <dbReference type="ARBA" id="ARBA00077867"/>
    </source>
</evidence>
<dbReference type="GO" id="GO:0046983">
    <property type="term" value="F:protein dimerization activity"/>
    <property type="evidence" value="ECO:0007669"/>
    <property type="project" value="InterPro"/>
</dbReference>
<evidence type="ECO:0000256" key="23">
    <source>
        <dbReference type="ARBA" id="ARBA00081209"/>
    </source>
</evidence>
<comment type="catalytic activity">
    <reaction evidence="6">
        <text>syringetin + S-adenosyl-L-methionine = 7,3',5'-O-trimethylmyricetin + S-adenosyl-L-homocysteine + H(+)</text>
        <dbReference type="Rhea" id="RHEA:74735"/>
        <dbReference type="ChEBI" id="CHEBI:15378"/>
        <dbReference type="ChEBI" id="CHEBI:57856"/>
        <dbReference type="ChEBI" id="CHEBI:58412"/>
        <dbReference type="ChEBI" id="CHEBI:59789"/>
        <dbReference type="ChEBI" id="CHEBI:194069"/>
    </reaction>
    <physiologicalReaction direction="left-to-right" evidence="6">
        <dbReference type="Rhea" id="RHEA:74736"/>
    </physiologicalReaction>
</comment>
<evidence type="ECO:0000256" key="6">
    <source>
        <dbReference type="ARBA" id="ARBA00050300"/>
    </source>
</evidence>
<keyword evidence="3" id="KW-0949">S-adenosyl-L-methionine</keyword>
<dbReference type="PIRSF" id="PIRSF005739">
    <property type="entry name" value="O-mtase"/>
    <property type="match status" value="1"/>
</dbReference>
<evidence type="ECO:0000256" key="7">
    <source>
        <dbReference type="ARBA" id="ARBA00050798"/>
    </source>
</evidence>
<evidence type="ECO:0000256" key="8">
    <source>
        <dbReference type="ARBA" id="ARBA00050865"/>
    </source>
</evidence>
<evidence type="ECO:0000313" key="30">
    <source>
        <dbReference type="EMBL" id="KAG5617574.1"/>
    </source>
</evidence>
<keyword evidence="2" id="KW-0808">Transferase</keyword>
<dbReference type="PROSITE" id="PS51683">
    <property type="entry name" value="SAM_OMT_II"/>
    <property type="match status" value="1"/>
</dbReference>
<comment type="catalytic activity">
    <reaction evidence="12">
        <text>rhamnetin + S-adenosyl-L-methionine = 7,4'-O-dimethylquercetin + S-adenosyl-L-homocysteine + H(+)</text>
        <dbReference type="Rhea" id="RHEA:74731"/>
        <dbReference type="ChEBI" id="CHEBI:15378"/>
        <dbReference type="ChEBI" id="CHEBI:57856"/>
        <dbReference type="ChEBI" id="CHEBI:59789"/>
        <dbReference type="ChEBI" id="CHEBI:192706"/>
        <dbReference type="ChEBI" id="CHEBI:194068"/>
    </reaction>
    <physiologicalReaction direction="left-to-right" evidence="12">
        <dbReference type="Rhea" id="RHEA:74732"/>
    </physiologicalReaction>
</comment>
<feature type="domain" description="O-methyltransferase C-terminal" evidence="28">
    <location>
        <begin position="132"/>
        <end position="346"/>
    </location>
</feature>
<gene>
    <name evidence="30" type="ORF">H5410_017398</name>
</gene>
<dbReference type="PANTHER" id="PTHR11746">
    <property type="entry name" value="O-METHYLTRANSFERASE"/>
    <property type="match status" value="1"/>
</dbReference>
<evidence type="ECO:0000256" key="12">
    <source>
        <dbReference type="ARBA" id="ARBA00052350"/>
    </source>
</evidence>
<evidence type="ECO:0000256" key="18">
    <source>
        <dbReference type="ARBA" id="ARBA00075037"/>
    </source>
</evidence>
<comment type="catalytic activity">
    <reaction evidence="9">
        <text>kaempferide + S-adenosyl-L-methionine = 7,4'-O-dimethylkaempferol + S-adenosyl-L-homocysteine + H(+)</text>
        <dbReference type="Rhea" id="RHEA:74775"/>
        <dbReference type="ChEBI" id="CHEBI:15378"/>
        <dbReference type="ChEBI" id="CHEBI:57856"/>
        <dbReference type="ChEBI" id="CHEBI:58925"/>
        <dbReference type="ChEBI" id="CHEBI:59789"/>
        <dbReference type="ChEBI" id="CHEBI:194067"/>
    </reaction>
    <physiologicalReaction direction="left-to-right" evidence="9">
        <dbReference type="Rhea" id="RHEA:74776"/>
    </physiologicalReaction>
</comment>
<comment type="caution">
    <text evidence="30">The sequence shown here is derived from an EMBL/GenBank/DDBJ whole genome shotgun (WGS) entry which is preliminary data.</text>
</comment>
<evidence type="ECO:0000256" key="1">
    <source>
        <dbReference type="ARBA" id="ARBA00022603"/>
    </source>
</evidence>